<dbReference type="PANTHER" id="PTHR45436:SF8">
    <property type="entry name" value="HISTIDINE KINASE"/>
    <property type="match status" value="1"/>
</dbReference>
<dbReference type="SMART" id="SM00387">
    <property type="entry name" value="HATPase_c"/>
    <property type="match status" value="1"/>
</dbReference>
<dbReference type="SMART" id="SM00388">
    <property type="entry name" value="HisKA"/>
    <property type="match status" value="1"/>
</dbReference>
<dbReference type="CDD" id="cd00082">
    <property type="entry name" value="HisKA"/>
    <property type="match status" value="1"/>
</dbReference>
<evidence type="ECO:0000259" key="12">
    <source>
        <dbReference type="PROSITE" id="PS50109"/>
    </source>
</evidence>
<dbReference type="SUPFAM" id="SSF47384">
    <property type="entry name" value="Homodimeric domain of signal transducing histidine kinase"/>
    <property type="match status" value="1"/>
</dbReference>
<evidence type="ECO:0000256" key="2">
    <source>
        <dbReference type="ARBA" id="ARBA00004370"/>
    </source>
</evidence>
<organism evidence="14 15">
    <name type="scientific">Hoeflea marina</name>
    <dbReference type="NCBI Taxonomy" id="274592"/>
    <lineage>
        <taxon>Bacteria</taxon>
        <taxon>Pseudomonadati</taxon>
        <taxon>Pseudomonadota</taxon>
        <taxon>Alphaproteobacteria</taxon>
        <taxon>Hyphomicrobiales</taxon>
        <taxon>Rhizobiaceae</taxon>
        <taxon>Hoeflea</taxon>
    </lineage>
</organism>
<proteinExistence type="predicted"/>
<name>A0A317PNA0_9HYPH</name>
<keyword evidence="4" id="KW-0597">Phosphoprotein</keyword>
<dbReference type="Gene3D" id="6.10.340.10">
    <property type="match status" value="1"/>
</dbReference>
<feature type="domain" description="Histidine kinase" evidence="12">
    <location>
        <begin position="246"/>
        <end position="467"/>
    </location>
</feature>
<dbReference type="InterPro" id="IPR036890">
    <property type="entry name" value="HATPase_C_sf"/>
</dbReference>
<keyword evidence="8 11" id="KW-1133">Transmembrane helix</keyword>
<evidence type="ECO:0000256" key="5">
    <source>
        <dbReference type="ARBA" id="ARBA00022679"/>
    </source>
</evidence>
<evidence type="ECO:0000256" key="1">
    <source>
        <dbReference type="ARBA" id="ARBA00000085"/>
    </source>
</evidence>
<evidence type="ECO:0000256" key="9">
    <source>
        <dbReference type="ARBA" id="ARBA00023012"/>
    </source>
</evidence>
<evidence type="ECO:0000256" key="10">
    <source>
        <dbReference type="ARBA" id="ARBA00023136"/>
    </source>
</evidence>
<dbReference type="PRINTS" id="PR00344">
    <property type="entry name" value="BCTRLSENSOR"/>
</dbReference>
<dbReference type="PANTHER" id="PTHR45436">
    <property type="entry name" value="SENSOR HISTIDINE KINASE YKOH"/>
    <property type="match status" value="1"/>
</dbReference>
<dbReference type="Pfam" id="PF02518">
    <property type="entry name" value="HATPase_c"/>
    <property type="match status" value="1"/>
</dbReference>
<dbReference type="EC" id="2.7.13.3" evidence="3"/>
<evidence type="ECO:0000256" key="4">
    <source>
        <dbReference type="ARBA" id="ARBA00022553"/>
    </source>
</evidence>
<dbReference type="SUPFAM" id="SSF158472">
    <property type="entry name" value="HAMP domain-like"/>
    <property type="match status" value="1"/>
</dbReference>
<keyword evidence="9" id="KW-0902">Two-component regulatory system</keyword>
<dbReference type="GO" id="GO:0000155">
    <property type="term" value="F:phosphorelay sensor kinase activity"/>
    <property type="evidence" value="ECO:0007669"/>
    <property type="project" value="InterPro"/>
</dbReference>
<feature type="transmembrane region" description="Helical" evidence="11">
    <location>
        <begin position="164"/>
        <end position="183"/>
    </location>
</feature>
<reference evidence="14 15" key="1">
    <citation type="submission" date="2018-05" db="EMBL/GenBank/DDBJ databases">
        <title>Genomic Encyclopedia of Type Strains, Phase IV (KMG-IV): sequencing the most valuable type-strain genomes for metagenomic binning, comparative biology and taxonomic classification.</title>
        <authorList>
            <person name="Goeker M."/>
        </authorList>
    </citation>
    <scope>NUCLEOTIDE SEQUENCE [LARGE SCALE GENOMIC DNA]</scope>
    <source>
        <strain evidence="14 15">DSM 16791</strain>
    </source>
</reference>
<dbReference type="PROSITE" id="PS50109">
    <property type="entry name" value="HIS_KIN"/>
    <property type="match status" value="1"/>
</dbReference>
<dbReference type="Proteomes" id="UP000246352">
    <property type="component" value="Unassembled WGS sequence"/>
</dbReference>
<evidence type="ECO:0000256" key="7">
    <source>
        <dbReference type="ARBA" id="ARBA00022777"/>
    </source>
</evidence>
<protein>
    <recommendedName>
        <fullName evidence="3">histidine kinase</fullName>
        <ecNumber evidence="3">2.7.13.3</ecNumber>
    </recommendedName>
</protein>
<dbReference type="EMBL" id="QGTR01000002">
    <property type="protein sequence ID" value="PWW02237.1"/>
    <property type="molecule type" value="Genomic_DNA"/>
</dbReference>
<keyword evidence="6 11" id="KW-0812">Transmembrane</keyword>
<dbReference type="InterPro" id="IPR036097">
    <property type="entry name" value="HisK_dim/P_sf"/>
</dbReference>
<keyword evidence="10 11" id="KW-0472">Membrane</keyword>
<dbReference type="GO" id="GO:0005886">
    <property type="term" value="C:plasma membrane"/>
    <property type="evidence" value="ECO:0007669"/>
    <property type="project" value="TreeGrafter"/>
</dbReference>
<dbReference type="RefSeq" id="WP_110031933.1">
    <property type="nucleotide sequence ID" value="NZ_QGTR01000002.1"/>
</dbReference>
<dbReference type="InterPro" id="IPR003661">
    <property type="entry name" value="HisK_dim/P_dom"/>
</dbReference>
<dbReference type="InterPro" id="IPR005467">
    <property type="entry name" value="His_kinase_dom"/>
</dbReference>
<evidence type="ECO:0000256" key="3">
    <source>
        <dbReference type="ARBA" id="ARBA00012438"/>
    </source>
</evidence>
<dbReference type="SUPFAM" id="SSF55874">
    <property type="entry name" value="ATPase domain of HSP90 chaperone/DNA topoisomerase II/histidine kinase"/>
    <property type="match status" value="1"/>
</dbReference>
<evidence type="ECO:0000256" key="6">
    <source>
        <dbReference type="ARBA" id="ARBA00022692"/>
    </source>
</evidence>
<keyword evidence="15" id="KW-1185">Reference proteome</keyword>
<evidence type="ECO:0000259" key="13">
    <source>
        <dbReference type="PROSITE" id="PS50885"/>
    </source>
</evidence>
<dbReference type="InterPro" id="IPR004358">
    <property type="entry name" value="Sig_transdc_His_kin-like_C"/>
</dbReference>
<comment type="subcellular location">
    <subcellularLocation>
        <location evidence="2">Membrane</location>
    </subcellularLocation>
</comment>
<dbReference type="Pfam" id="PF00672">
    <property type="entry name" value="HAMP"/>
    <property type="match status" value="1"/>
</dbReference>
<gene>
    <name evidence="14" type="ORF">DFR52_102905</name>
</gene>
<evidence type="ECO:0000256" key="11">
    <source>
        <dbReference type="SAM" id="Phobius"/>
    </source>
</evidence>
<feature type="domain" description="HAMP" evidence="13">
    <location>
        <begin position="185"/>
        <end position="238"/>
    </location>
</feature>
<dbReference type="AlphaFoldDB" id="A0A317PNA0"/>
<feature type="transmembrane region" description="Helical" evidence="11">
    <location>
        <begin position="17"/>
        <end position="38"/>
    </location>
</feature>
<dbReference type="SMART" id="SM00304">
    <property type="entry name" value="HAMP"/>
    <property type="match status" value="1"/>
</dbReference>
<evidence type="ECO:0000313" key="14">
    <source>
        <dbReference type="EMBL" id="PWW02237.1"/>
    </source>
</evidence>
<accession>A0A317PNA0</accession>
<dbReference type="InterPro" id="IPR003594">
    <property type="entry name" value="HATPase_dom"/>
</dbReference>
<dbReference type="Pfam" id="PF00512">
    <property type="entry name" value="HisKA"/>
    <property type="match status" value="1"/>
</dbReference>
<dbReference type="PROSITE" id="PS50885">
    <property type="entry name" value="HAMP"/>
    <property type="match status" value="1"/>
</dbReference>
<dbReference type="Gene3D" id="1.10.287.130">
    <property type="match status" value="1"/>
</dbReference>
<dbReference type="InterPro" id="IPR003660">
    <property type="entry name" value="HAMP_dom"/>
</dbReference>
<evidence type="ECO:0000256" key="8">
    <source>
        <dbReference type="ARBA" id="ARBA00022989"/>
    </source>
</evidence>
<keyword evidence="7 14" id="KW-0418">Kinase</keyword>
<dbReference type="Gene3D" id="3.30.565.10">
    <property type="entry name" value="Histidine kinase-like ATPase, C-terminal domain"/>
    <property type="match status" value="1"/>
</dbReference>
<keyword evidence="5" id="KW-0808">Transferase</keyword>
<comment type="catalytic activity">
    <reaction evidence="1">
        <text>ATP + protein L-histidine = ADP + protein N-phospho-L-histidine.</text>
        <dbReference type="EC" id="2.7.13.3"/>
    </reaction>
</comment>
<dbReference type="OrthoDB" id="9815202at2"/>
<sequence length="468" mass="50366">MGRLRAMLGTTAVRLSALYLALFAICAVALVFYVTAISERMLRDQTRRAVAVELSAISEVYENAGVVGLVRAVDRRSRQPGANLYIVAMPAGEIIAGNVASLQPGVLDTDGWTALPFRYQRYGSGETRNHRALAQIVLLPNGMRLMVGRDIGEPEQVRGLVRQALMMALAIMFVGAVAIWFFVGRRALKRIDHMSEASKKILAGDLSQRLPVAGSGDEFDRLSLSLNTMLGRIERLNEGLRQVSDNIAHDLKTPLTRLRNRAEAALTDSHDGPSHRKVLEEMIAESDQLIRTFNALLMISRVEAGSAAAEMSQVDLTGIAIDAAELYEPVAEEAGVSLTHAIAPGIRVTGNRELLSQSLSNLIENAIKYVDGASPARIEVRLETDKAGVHLSVIDNGPGIAGDKREDVVKRFVRLDESRSKPGIGLGLSLVEAVAALHGGRLELADAAAENAAMPGLKATMHLPGPIA</sequence>
<evidence type="ECO:0000313" key="15">
    <source>
        <dbReference type="Proteomes" id="UP000246352"/>
    </source>
</evidence>
<comment type="caution">
    <text evidence="14">The sequence shown here is derived from an EMBL/GenBank/DDBJ whole genome shotgun (WGS) entry which is preliminary data.</text>
</comment>
<dbReference type="CDD" id="cd06225">
    <property type="entry name" value="HAMP"/>
    <property type="match status" value="1"/>
</dbReference>
<dbReference type="InterPro" id="IPR050428">
    <property type="entry name" value="TCS_sensor_his_kinase"/>
</dbReference>